<keyword evidence="6" id="KW-0206">Cytoskeleton</keyword>
<dbReference type="PANTHER" id="PTHR18884">
    <property type="entry name" value="SEPTIN"/>
    <property type="match status" value="1"/>
</dbReference>
<comment type="caution">
    <text evidence="11">The sequence shown here is derived from an EMBL/GenBank/DDBJ whole genome shotgun (WGS) entry which is preliminary data.</text>
</comment>
<evidence type="ECO:0000313" key="12">
    <source>
        <dbReference type="Proteomes" id="UP000276133"/>
    </source>
</evidence>
<evidence type="ECO:0000256" key="3">
    <source>
        <dbReference type="ARBA" id="ARBA00022741"/>
    </source>
</evidence>
<comment type="similarity">
    <text evidence="7 8">Belongs to the TRAFAC class TrmE-Era-EngA-EngB-Septin-like GTPase superfamily. Septin GTPase family.</text>
</comment>
<dbReference type="CDD" id="cd01850">
    <property type="entry name" value="CDC_Septin"/>
    <property type="match status" value="1"/>
</dbReference>
<feature type="domain" description="Septin-type G" evidence="10">
    <location>
        <begin position="46"/>
        <end position="312"/>
    </location>
</feature>
<dbReference type="STRING" id="10195.A0A3M7R8T6"/>
<dbReference type="SUPFAM" id="SSF52540">
    <property type="entry name" value="P-loop containing nucleoside triphosphate hydrolases"/>
    <property type="match status" value="1"/>
</dbReference>
<keyword evidence="3 8" id="KW-0547">Nucleotide-binding</keyword>
<dbReference type="Proteomes" id="UP000276133">
    <property type="component" value="Unassembled WGS sequence"/>
</dbReference>
<evidence type="ECO:0000259" key="10">
    <source>
        <dbReference type="PROSITE" id="PS51719"/>
    </source>
</evidence>
<dbReference type="PIRSF" id="PIRSF006698">
    <property type="entry name" value="Septin"/>
    <property type="match status" value="1"/>
</dbReference>
<dbReference type="Pfam" id="PF00735">
    <property type="entry name" value="Septin"/>
    <property type="match status" value="1"/>
</dbReference>
<evidence type="ECO:0000313" key="11">
    <source>
        <dbReference type="EMBL" id="RNA19879.1"/>
    </source>
</evidence>
<feature type="coiled-coil region" evidence="9">
    <location>
        <begin position="329"/>
        <end position="414"/>
    </location>
</feature>
<accession>A0A3M7R8T6</accession>
<sequence length="428" mass="49329">MTIDSTSLLSGKFINNVEKNMRTLKLNGHVGFDTLPDQIVTKSVSDGFTFNILCLGETGIGKSTLIDTLFNTKFDWHSSSHFEPKVRLNKTSYDLQESNVRLKLSVVESAGFGDQIDKEETHTILSDYLDQQFETYLQEELKIKRNFAVLNDTRIHVCLYFLSPTGHTIKALDLITMKKIDHKVNIIPVIAKADTIAKNELSKFKQKIMQDLIANQVRIYQFPIDDESVVELNASMNSHLPFAVVGSTDLVKVGNKQVRARQYPWGVVMIDNESHSDFVKLREMLLRTNMFDLIEQTHLKHYELFRRTRLVEMGFADCSNVNGKAMSISETYEARHTELKAEIQKKEDDIKEAFVAKVKAKEAELKEAEKELHEKFVMLKKQHAEQKERVEEKKRALEEEIKDFQRRKFSLEQSRLHSLGTLKSAKKK</sequence>
<evidence type="ECO:0000256" key="7">
    <source>
        <dbReference type="PIRNR" id="PIRNR006698"/>
    </source>
</evidence>
<dbReference type="GO" id="GO:0005856">
    <property type="term" value="C:cytoskeleton"/>
    <property type="evidence" value="ECO:0007669"/>
    <property type="project" value="UniProtKB-SubCell"/>
</dbReference>
<protein>
    <recommendedName>
        <fullName evidence="7">Septin</fullName>
    </recommendedName>
</protein>
<keyword evidence="5 8" id="KW-0342">GTP-binding</keyword>
<evidence type="ECO:0000256" key="2">
    <source>
        <dbReference type="ARBA" id="ARBA00022490"/>
    </source>
</evidence>
<dbReference type="OrthoDB" id="416553at2759"/>
<evidence type="ECO:0000256" key="1">
    <source>
        <dbReference type="ARBA" id="ARBA00004245"/>
    </source>
</evidence>
<dbReference type="InterPro" id="IPR016491">
    <property type="entry name" value="Septin"/>
</dbReference>
<name>A0A3M7R8T6_BRAPC</name>
<proteinExistence type="inferred from homology"/>
<dbReference type="InterPro" id="IPR030379">
    <property type="entry name" value="G_SEPTIN_dom"/>
</dbReference>
<dbReference type="Gene3D" id="3.40.50.300">
    <property type="entry name" value="P-loop containing nucleotide triphosphate hydrolases"/>
    <property type="match status" value="1"/>
</dbReference>
<dbReference type="GO" id="GO:0005525">
    <property type="term" value="F:GTP binding"/>
    <property type="evidence" value="ECO:0007669"/>
    <property type="project" value="UniProtKB-UniRule"/>
</dbReference>
<dbReference type="AlphaFoldDB" id="A0A3M7R8T6"/>
<dbReference type="FunFam" id="3.40.50.300:FF:002048">
    <property type="entry name" value="Septin 6"/>
    <property type="match status" value="1"/>
</dbReference>
<dbReference type="PROSITE" id="PS51719">
    <property type="entry name" value="G_SEPTIN"/>
    <property type="match status" value="1"/>
</dbReference>
<evidence type="ECO:0000256" key="4">
    <source>
        <dbReference type="ARBA" id="ARBA00023054"/>
    </source>
</evidence>
<evidence type="ECO:0000256" key="8">
    <source>
        <dbReference type="RuleBase" id="RU004560"/>
    </source>
</evidence>
<evidence type="ECO:0000256" key="5">
    <source>
        <dbReference type="ARBA" id="ARBA00023134"/>
    </source>
</evidence>
<organism evidence="11 12">
    <name type="scientific">Brachionus plicatilis</name>
    <name type="common">Marine rotifer</name>
    <name type="synonym">Brachionus muelleri</name>
    <dbReference type="NCBI Taxonomy" id="10195"/>
    <lineage>
        <taxon>Eukaryota</taxon>
        <taxon>Metazoa</taxon>
        <taxon>Spiralia</taxon>
        <taxon>Gnathifera</taxon>
        <taxon>Rotifera</taxon>
        <taxon>Eurotatoria</taxon>
        <taxon>Monogononta</taxon>
        <taxon>Pseudotrocha</taxon>
        <taxon>Ploima</taxon>
        <taxon>Brachionidae</taxon>
        <taxon>Brachionus</taxon>
    </lineage>
</organism>
<dbReference type="InterPro" id="IPR027417">
    <property type="entry name" value="P-loop_NTPase"/>
</dbReference>
<evidence type="ECO:0000256" key="6">
    <source>
        <dbReference type="ARBA" id="ARBA00023212"/>
    </source>
</evidence>
<reference evidence="11 12" key="1">
    <citation type="journal article" date="2018" name="Sci. Rep.">
        <title>Genomic signatures of local adaptation to the degree of environmental predictability in rotifers.</title>
        <authorList>
            <person name="Franch-Gras L."/>
            <person name="Hahn C."/>
            <person name="Garcia-Roger E.M."/>
            <person name="Carmona M.J."/>
            <person name="Serra M."/>
            <person name="Gomez A."/>
        </authorList>
    </citation>
    <scope>NUCLEOTIDE SEQUENCE [LARGE SCALE GENOMIC DNA]</scope>
    <source>
        <strain evidence="11">HYR1</strain>
    </source>
</reference>
<dbReference type="EMBL" id="REGN01003960">
    <property type="protein sequence ID" value="RNA19879.1"/>
    <property type="molecule type" value="Genomic_DNA"/>
</dbReference>
<comment type="subcellular location">
    <subcellularLocation>
        <location evidence="1">Cytoplasm</location>
        <location evidence="1">Cytoskeleton</location>
    </subcellularLocation>
</comment>
<evidence type="ECO:0000256" key="9">
    <source>
        <dbReference type="SAM" id="Coils"/>
    </source>
</evidence>
<keyword evidence="4 9" id="KW-0175">Coiled coil</keyword>
<gene>
    <name evidence="11" type="ORF">BpHYR1_024229</name>
</gene>
<keyword evidence="12" id="KW-1185">Reference proteome</keyword>
<keyword evidence="2" id="KW-0963">Cytoplasm</keyword>